<dbReference type="InterPro" id="IPR029052">
    <property type="entry name" value="Metallo-depent_PP-like"/>
</dbReference>
<keyword evidence="5" id="KW-1185">Reference proteome</keyword>
<feature type="chain" id="PRO_5006773178" evidence="2">
    <location>
        <begin position="31"/>
        <end position="313"/>
    </location>
</feature>
<dbReference type="GO" id="GO:0000166">
    <property type="term" value="F:nucleotide binding"/>
    <property type="evidence" value="ECO:0007669"/>
    <property type="project" value="UniProtKB-KW"/>
</dbReference>
<organism evidence="4 5">
    <name type="scientific">Hymenobacter sedentarius</name>
    <dbReference type="NCBI Taxonomy" id="1411621"/>
    <lineage>
        <taxon>Bacteria</taxon>
        <taxon>Pseudomonadati</taxon>
        <taxon>Bacteroidota</taxon>
        <taxon>Cytophagia</taxon>
        <taxon>Cytophagales</taxon>
        <taxon>Hymenobacteraceae</taxon>
        <taxon>Hymenobacter</taxon>
    </lineage>
</organism>
<sequence>MTTRRDFLRQSLLGTAGLTVLGGLANSAEAAVNAKAPVKLTILHTNDMHSRIEPFPDNGGQWAGLGGMARRAALIKDIRSKEPNVLLLDSGDIFQGTPYFNFFGGELEYKLMSQMNYDASTLGNHDFDNGLEGLQRQLPNATFPFLIANYDFSKTPLAGRFAPYKVFEKQGIRIGVFGLGIELAGLVSDKNFGGTVYLDPVAKAREMVTQLRGPEKCDLVICLSHLGYKYESAKLDDCKLAAQVSGIDLILGGHTHTFMDAPEPIASPDGRSTLINQVGWSGINLGRLDYEFSHKTKRAGLASASVVPVRAAC</sequence>
<keyword evidence="2" id="KW-0547">Nucleotide-binding</keyword>
<dbReference type="CDD" id="cd00845">
    <property type="entry name" value="MPP_UshA_N_like"/>
    <property type="match status" value="1"/>
</dbReference>
<dbReference type="AlphaFoldDB" id="A0A0U4BFU5"/>
<dbReference type="InterPro" id="IPR006179">
    <property type="entry name" value="5_nucleotidase/apyrase"/>
</dbReference>
<dbReference type="InterPro" id="IPR006146">
    <property type="entry name" value="5'-Nucleotdase_CS"/>
</dbReference>
<dbReference type="Proteomes" id="UP000059542">
    <property type="component" value="Chromosome"/>
</dbReference>
<dbReference type="PROSITE" id="PS51318">
    <property type="entry name" value="TAT"/>
    <property type="match status" value="1"/>
</dbReference>
<feature type="domain" description="Calcineurin-like phosphoesterase" evidence="3">
    <location>
        <begin position="40"/>
        <end position="257"/>
    </location>
</feature>
<dbReference type="Pfam" id="PF00149">
    <property type="entry name" value="Metallophos"/>
    <property type="match status" value="1"/>
</dbReference>
<keyword evidence="2" id="KW-0378">Hydrolase</keyword>
<dbReference type="InterPro" id="IPR006311">
    <property type="entry name" value="TAT_signal"/>
</dbReference>
<dbReference type="Gene3D" id="3.60.21.10">
    <property type="match status" value="1"/>
</dbReference>
<dbReference type="GO" id="GO:0016788">
    <property type="term" value="F:hydrolase activity, acting on ester bonds"/>
    <property type="evidence" value="ECO:0007669"/>
    <property type="project" value="InterPro"/>
</dbReference>
<comment type="similarity">
    <text evidence="1 2">Belongs to the 5'-nucleotidase family.</text>
</comment>
<evidence type="ECO:0000313" key="5">
    <source>
        <dbReference type="Proteomes" id="UP000059542"/>
    </source>
</evidence>
<dbReference type="GO" id="GO:0046872">
    <property type="term" value="F:metal ion binding"/>
    <property type="evidence" value="ECO:0007669"/>
    <property type="project" value="InterPro"/>
</dbReference>
<accession>A0A0U4BFU5</accession>
<feature type="signal peptide" evidence="2">
    <location>
        <begin position="1"/>
        <end position="30"/>
    </location>
</feature>
<dbReference type="EMBL" id="CP013909">
    <property type="protein sequence ID" value="ALW85435.1"/>
    <property type="molecule type" value="Genomic_DNA"/>
</dbReference>
<dbReference type="STRING" id="1411621.AUC43_10205"/>
<reference evidence="4 5" key="1">
    <citation type="submission" date="2015-12" db="EMBL/GenBank/DDBJ databases">
        <authorList>
            <person name="Shamseldin A."/>
            <person name="Moawad H."/>
            <person name="Abd El-Rahim W.M."/>
            <person name="Sadowsky M.J."/>
        </authorList>
    </citation>
    <scope>NUCLEOTIDE SEQUENCE [LARGE SCALE GENOMIC DNA]</scope>
    <source>
        <strain evidence="4 5">DG5B</strain>
    </source>
</reference>
<keyword evidence="2" id="KW-0732">Signal</keyword>
<dbReference type="PANTHER" id="PTHR11575">
    <property type="entry name" value="5'-NUCLEOTIDASE-RELATED"/>
    <property type="match status" value="1"/>
</dbReference>
<dbReference type="GO" id="GO:0009166">
    <property type="term" value="P:nucleotide catabolic process"/>
    <property type="evidence" value="ECO:0007669"/>
    <property type="project" value="InterPro"/>
</dbReference>
<dbReference type="PANTHER" id="PTHR11575:SF24">
    <property type="entry name" value="5'-NUCLEOTIDASE"/>
    <property type="match status" value="1"/>
</dbReference>
<dbReference type="KEGG" id="hyg:AUC43_10205"/>
<dbReference type="NCBIfam" id="TIGR01409">
    <property type="entry name" value="TAT_signal_seq"/>
    <property type="match status" value="1"/>
</dbReference>
<dbReference type="InterPro" id="IPR004843">
    <property type="entry name" value="Calcineurin-like_PHP"/>
</dbReference>
<protein>
    <submittedName>
        <fullName evidence="4">Metallophosphatase</fullName>
    </submittedName>
</protein>
<dbReference type="RefSeq" id="WP_068192700.1">
    <property type="nucleotide sequence ID" value="NZ_CP013909.1"/>
</dbReference>
<dbReference type="SUPFAM" id="SSF56300">
    <property type="entry name" value="Metallo-dependent phosphatases"/>
    <property type="match status" value="1"/>
</dbReference>
<evidence type="ECO:0000259" key="3">
    <source>
        <dbReference type="Pfam" id="PF00149"/>
    </source>
</evidence>
<proteinExistence type="inferred from homology"/>
<dbReference type="InterPro" id="IPR019546">
    <property type="entry name" value="TAT_signal_bac_arc"/>
</dbReference>
<dbReference type="PRINTS" id="PR01607">
    <property type="entry name" value="APYRASEFAMLY"/>
</dbReference>
<name>A0A0U4BFU5_9BACT</name>
<dbReference type="OrthoDB" id="9775118at2"/>
<gene>
    <name evidence="4" type="ORF">AUC43_10205</name>
</gene>
<evidence type="ECO:0000313" key="4">
    <source>
        <dbReference type="EMBL" id="ALW85435.1"/>
    </source>
</evidence>
<evidence type="ECO:0000256" key="1">
    <source>
        <dbReference type="ARBA" id="ARBA00006654"/>
    </source>
</evidence>
<dbReference type="PROSITE" id="PS00785">
    <property type="entry name" value="5_NUCLEOTIDASE_1"/>
    <property type="match status" value="1"/>
</dbReference>
<evidence type="ECO:0000256" key="2">
    <source>
        <dbReference type="RuleBase" id="RU362119"/>
    </source>
</evidence>